<proteinExistence type="predicted"/>
<name>A0AAJ0AIG2_9PEZI</name>
<dbReference type="EMBL" id="JAHMHR010000033">
    <property type="protein sequence ID" value="KAK1673048.1"/>
    <property type="molecule type" value="Genomic_DNA"/>
</dbReference>
<comment type="caution">
    <text evidence="1">The sequence shown here is derived from an EMBL/GenBank/DDBJ whole genome shotgun (WGS) entry which is preliminary data.</text>
</comment>
<dbReference type="AlphaFoldDB" id="A0AAJ0AIG2"/>
<sequence>MAPRQLLYLWTGISTNFEAALFQPAIFNRECNLGHGTKYQSLLSRLFPAPPRDKHFDSFFFNPPRLVARLSLLPFAPRVPATSTPIASVSPTLFALVFMLAANTMSTASVSQCYRAASVTHSWVSDLDGNTPRQR</sequence>
<evidence type="ECO:0000313" key="2">
    <source>
        <dbReference type="Proteomes" id="UP001224890"/>
    </source>
</evidence>
<gene>
    <name evidence="1" type="ORF">BDP55DRAFT_230598</name>
</gene>
<evidence type="ECO:0000313" key="1">
    <source>
        <dbReference type="EMBL" id="KAK1673048.1"/>
    </source>
</evidence>
<dbReference type="GeneID" id="85450673"/>
<reference evidence="1" key="1">
    <citation type="submission" date="2021-06" db="EMBL/GenBank/DDBJ databases">
        <title>Comparative genomics, transcriptomics and evolutionary studies reveal genomic signatures of adaptation to plant cell wall in hemibiotrophic fungi.</title>
        <authorList>
            <consortium name="DOE Joint Genome Institute"/>
            <person name="Baroncelli R."/>
            <person name="Diaz J.F."/>
            <person name="Benocci T."/>
            <person name="Peng M."/>
            <person name="Battaglia E."/>
            <person name="Haridas S."/>
            <person name="Andreopoulos W."/>
            <person name="Labutti K."/>
            <person name="Pangilinan J."/>
            <person name="Floch G.L."/>
            <person name="Makela M.R."/>
            <person name="Henrissat B."/>
            <person name="Grigoriev I.V."/>
            <person name="Crouch J.A."/>
            <person name="De Vries R.P."/>
            <person name="Sukno S.A."/>
            <person name="Thon M.R."/>
        </authorList>
    </citation>
    <scope>NUCLEOTIDE SEQUENCE</scope>
    <source>
        <strain evidence="1">CBS 193.32</strain>
    </source>
</reference>
<dbReference type="Proteomes" id="UP001224890">
    <property type="component" value="Unassembled WGS sequence"/>
</dbReference>
<dbReference type="RefSeq" id="XP_060427051.1">
    <property type="nucleotide sequence ID" value="XM_060566147.1"/>
</dbReference>
<organism evidence="1 2">
    <name type="scientific">Colletotrichum godetiae</name>
    <dbReference type="NCBI Taxonomy" id="1209918"/>
    <lineage>
        <taxon>Eukaryota</taxon>
        <taxon>Fungi</taxon>
        <taxon>Dikarya</taxon>
        <taxon>Ascomycota</taxon>
        <taxon>Pezizomycotina</taxon>
        <taxon>Sordariomycetes</taxon>
        <taxon>Hypocreomycetidae</taxon>
        <taxon>Glomerellales</taxon>
        <taxon>Glomerellaceae</taxon>
        <taxon>Colletotrichum</taxon>
        <taxon>Colletotrichum acutatum species complex</taxon>
    </lineage>
</organism>
<accession>A0AAJ0AIG2</accession>
<protein>
    <submittedName>
        <fullName evidence="1">Uncharacterized protein</fullName>
    </submittedName>
</protein>
<keyword evidence="2" id="KW-1185">Reference proteome</keyword>